<feature type="region of interest" description="Disordered" evidence="1">
    <location>
        <begin position="190"/>
        <end position="210"/>
    </location>
</feature>
<feature type="compositionally biased region" description="Low complexity" evidence="1">
    <location>
        <begin position="545"/>
        <end position="567"/>
    </location>
</feature>
<keyword evidence="3" id="KW-1185">Reference proteome</keyword>
<dbReference type="OrthoDB" id="1295045at2759"/>
<dbReference type="EMBL" id="LUCM01005764">
    <property type="protein sequence ID" value="KAA0192316.1"/>
    <property type="molecule type" value="Genomic_DNA"/>
</dbReference>
<dbReference type="PANTHER" id="PTHR19308">
    <property type="entry name" value="PHOSPHATIDYLCHOLINE TRANSFER PROTEIN"/>
    <property type="match status" value="1"/>
</dbReference>
<feature type="non-terminal residue" evidence="2">
    <location>
        <position position="594"/>
    </location>
</feature>
<reference evidence="2" key="1">
    <citation type="submission" date="2019-05" db="EMBL/GenBank/DDBJ databases">
        <title>Annotation for the trematode Fasciolopsis buski.</title>
        <authorList>
            <person name="Choi Y.-J."/>
        </authorList>
    </citation>
    <scope>NUCLEOTIDE SEQUENCE</scope>
    <source>
        <strain evidence="2">HT</strain>
        <tissue evidence="2">Whole worm</tissue>
    </source>
</reference>
<dbReference type="InterPro" id="IPR023393">
    <property type="entry name" value="START-like_dom_sf"/>
</dbReference>
<dbReference type="SUPFAM" id="SSF55961">
    <property type="entry name" value="Bet v1-like"/>
    <property type="match status" value="1"/>
</dbReference>
<dbReference type="Proteomes" id="UP000728185">
    <property type="component" value="Unassembled WGS sequence"/>
</dbReference>
<feature type="region of interest" description="Disordered" evidence="1">
    <location>
        <begin position="538"/>
        <end position="576"/>
    </location>
</feature>
<protein>
    <submittedName>
        <fullName evidence="2">StAR lipid transfer protein 7 mitochondrial</fullName>
    </submittedName>
</protein>
<gene>
    <name evidence="2" type="ORF">FBUS_05012</name>
</gene>
<comment type="caution">
    <text evidence="2">The sequence shown here is derived from an EMBL/GenBank/DDBJ whole genome shotgun (WGS) entry which is preliminary data.</text>
</comment>
<evidence type="ECO:0000313" key="3">
    <source>
        <dbReference type="Proteomes" id="UP000728185"/>
    </source>
</evidence>
<accession>A0A8E0RSJ2</accession>
<organism evidence="2 3">
    <name type="scientific">Fasciolopsis buskii</name>
    <dbReference type="NCBI Taxonomy" id="27845"/>
    <lineage>
        <taxon>Eukaryota</taxon>
        <taxon>Metazoa</taxon>
        <taxon>Spiralia</taxon>
        <taxon>Lophotrochozoa</taxon>
        <taxon>Platyhelminthes</taxon>
        <taxon>Trematoda</taxon>
        <taxon>Digenea</taxon>
        <taxon>Plagiorchiida</taxon>
        <taxon>Echinostomata</taxon>
        <taxon>Echinostomatoidea</taxon>
        <taxon>Fasciolidae</taxon>
        <taxon>Fasciolopsis</taxon>
    </lineage>
</organism>
<evidence type="ECO:0000313" key="2">
    <source>
        <dbReference type="EMBL" id="KAA0192316.1"/>
    </source>
</evidence>
<evidence type="ECO:0000256" key="1">
    <source>
        <dbReference type="SAM" id="MobiDB-lite"/>
    </source>
</evidence>
<dbReference type="PANTHER" id="PTHR19308:SF8">
    <property type="entry name" value="STAR-RELATED LIPID TRANSFER PROTEIN 7, MITOCHONDRIAL"/>
    <property type="match status" value="1"/>
</dbReference>
<dbReference type="InterPro" id="IPR051213">
    <property type="entry name" value="START_lipid_transfer"/>
</dbReference>
<proteinExistence type="predicted"/>
<name>A0A8E0RSJ2_9TREM</name>
<dbReference type="AlphaFoldDB" id="A0A8E0RSJ2"/>
<dbReference type="Gene3D" id="3.30.530.20">
    <property type="match status" value="1"/>
</dbReference>
<sequence length="594" mass="66998">TSVRSIHWLREFYRKASICVYEIWRSQTPSFRRFCIATQRTVLANLLLFRHSSPLVFRRVSERYWSLQNNLRKEFRILQAQRILLGGCILSFAQDKITDEELMSTIRNFTTNPDRVPDPPEKISHSLTRIPSQVNASANKVNLIATDSHQLSFKPAVSSDRFVNPPLTVVVRQLRKQILQLVSRKLTSINPSETQAGDSPDTPTKFASLDKSNMNHTVDTYFAAALPTLSFQPDGTGFVDDTWDLIVNRQDLRVWRRPVEPSAVVQTQAPTTPAGSAKFVLPNTTSPKSTLKYEYRLCGTMKDVSALSFLEVQLNLAYRRYWDERVISLDYLHPTVEDDNSPDIDANHVQGDLIRWVARFPFPMAQREYIYARRWWLETVSDVAASHSSAGRGDSKSVLSTAENCAPPMSNKYGKHALVLSRSCMISDNSPSLGSEHDQSESSVGGQSRWAHRWSHRLKPVLVTAYRSEMLIQAHGRFDDLGMNYYLNYYDDPHLPVGDSTLSLLSGKAMNQFISQLHSAALALHQCGLPSGVDPIVFHPRDTESSVTQSSPPSNSPDTSSPNSETPQFTTTAKTKLFPDYPLETKHTISNTVY</sequence>